<dbReference type="AlphaFoldDB" id="A0AAE9XUW0"/>
<evidence type="ECO:0000313" key="2">
    <source>
        <dbReference type="Proteomes" id="UP001217500"/>
    </source>
</evidence>
<dbReference type="InterPro" id="IPR006175">
    <property type="entry name" value="YjgF/YER057c/UK114"/>
</dbReference>
<dbReference type="EMBL" id="CP116805">
    <property type="protein sequence ID" value="WCL55581.1"/>
    <property type="molecule type" value="Genomic_DNA"/>
</dbReference>
<sequence>MHVIGQPLVLKDGTQVPLSPGIRCGNLVFLSGQLGLTPEMTLAGDDVVVQTQQALANIARLLDEAGSSMSHVVKATVWLTDKADFPAFNKAYAAAFGGCFPARSTVVSDLLIPGARVEIEVVACVPEN</sequence>
<proteinExistence type="predicted"/>
<dbReference type="CDD" id="cd00448">
    <property type="entry name" value="YjgF_YER057c_UK114_family"/>
    <property type="match status" value="1"/>
</dbReference>
<keyword evidence="2" id="KW-1185">Reference proteome</keyword>
<reference evidence="1" key="1">
    <citation type="submission" date="2023-01" db="EMBL/GenBank/DDBJ databases">
        <title>The genome sequence of Kordiimonadaceae bacterium 6D33.</title>
        <authorList>
            <person name="Liu Y."/>
        </authorList>
    </citation>
    <scope>NUCLEOTIDE SEQUENCE</scope>
    <source>
        <strain evidence="1">6D33</strain>
    </source>
</reference>
<dbReference type="SUPFAM" id="SSF55298">
    <property type="entry name" value="YjgF-like"/>
    <property type="match status" value="1"/>
</dbReference>
<dbReference type="Proteomes" id="UP001217500">
    <property type="component" value="Chromosome"/>
</dbReference>
<dbReference type="GO" id="GO:0019239">
    <property type="term" value="F:deaminase activity"/>
    <property type="evidence" value="ECO:0007669"/>
    <property type="project" value="TreeGrafter"/>
</dbReference>
<dbReference type="GO" id="GO:0005829">
    <property type="term" value="C:cytosol"/>
    <property type="evidence" value="ECO:0007669"/>
    <property type="project" value="TreeGrafter"/>
</dbReference>
<organism evidence="1 2">
    <name type="scientific">Gimibacter soli</name>
    <dbReference type="NCBI Taxonomy" id="3024400"/>
    <lineage>
        <taxon>Bacteria</taxon>
        <taxon>Pseudomonadati</taxon>
        <taxon>Pseudomonadota</taxon>
        <taxon>Alphaproteobacteria</taxon>
        <taxon>Kordiimonadales</taxon>
        <taxon>Temperatibacteraceae</taxon>
        <taxon>Gimibacter</taxon>
    </lineage>
</organism>
<dbReference type="PANTHER" id="PTHR11803">
    <property type="entry name" value="2-IMINOBUTANOATE/2-IMINOPROPANOATE DEAMINASE RIDA"/>
    <property type="match status" value="1"/>
</dbReference>
<gene>
    <name evidence="1" type="ORF">PH603_07375</name>
</gene>
<protein>
    <submittedName>
        <fullName evidence="1">RidA family protein</fullName>
    </submittedName>
</protein>
<dbReference type="InterPro" id="IPR035959">
    <property type="entry name" value="RutC-like_sf"/>
</dbReference>
<dbReference type="RefSeq" id="WP_289505414.1">
    <property type="nucleotide sequence ID" value="NZ_CP116805.1"/>
</dbReference>
<dbReference type="KEGG" id="gso:PH603_07375"/>
<name>A0AAE9XUW0_9PROT</name>
<dbReference type="Gene3D" id="3.30.1330.40">
    <property type="entry name" value="RutC-like"/>
    <property type="match status" value="1"/>
</dbReference>
<dbReference type="PANTHER" id="PTHR11803:SF39">
    <property type="entry name" value="2-IMINOBUTANOATE_2-IMINOPROPANOATE DEAMINASE"/>
    <property type="match status" value="1"/>
</dbReference>
<dbReference type="Pfam" id="PF01042">
    <property type="entry name" value="Ribonuc_L-PSP"/>
    <property type="match status" value="1"/>
</dbReference>
<accession>A0AAE9XUW0</accession>
<evidence type="ECO:0000313" key="1">
    <source>
        <dbReference type="EMBL" id="WCL55581.1"/>
    </source>
</evidence>